<dbReference type="Pfam" id="PF04316">
    <property type="entry name" value="FlgM"/>
    <property type="match status" value="1"/>
</dbReference>
<dbReference type="GO" id="GO:0045892">
    <property type="term" value="P:negative regulation of DNA-templated transcription"/>
    <property type="evidence" value="ECO:0007669"/>
    <property type="project" value="InterPro"/>
</dbReference>
<organism evidence="10 11">
    <name type="scientific">Candidatus Desulfatibia vada</name>
    <dbReference type="NCBI Taxonomy" id="2841696"/>
    <lineage>
        <taxon>Bacteria</taxon>
        <taxon>Pseudomonadati</taxon>
        <taxon>Thermodesulfobacteriota</taxon>
        <taxon>Desulfobacteria</taxon>
        <taxon>Desulfobacterales</taxon>
        <taxon>Desulfobacterales incertae sedis</taxon>
        <taxon>Candidatus Desulfatibia</taxon>
    </lineage>
</organism>
<dbReference type="InterPro" id="IPR031316">
    <property type="entry name" value="FlgM_C"/>
</dbReference>
<evidence type="ECO:0000256" key="4">
    <source>
        <dbReference type="ARBA" id="ARBA00022795"/>
    </source>
</evidence>
<keyword evidence="10" id="KW-0282">Flagellum</keyword>
<dbReference type="AlphaFoldDB" id="A0A8J6TMI1"/>
<comment type="caution">
    <text evidence="10">The sequence shown here is derived from an EMBL/GenBank/DDBJ whole genome shotgun (WGS) entry which is preliminary data.</text>
</comment>
<proteinExistence type="inferred from homology"/>
<dbReference type="InterPro" id="IPR007412">
    <property type="entry name" value="FlgM"/>
</dbReference>
<gene>
    <name evidence="10" type="primary">flgM</name>
    <name evidence="10" type="ORF">H8D96_21810</name>
</gene>
<keyword evidence="6" id="KW-0804">Transcription</keyword>
<evidence type="ECO:0000256" key="6">
    <source>
        <dbReference type="ARBA" id="ARBA00023163"/>
    </source>
</evidence>
<evidence type="ECO:0000313" key="11">
    <source>
        <dbReference type="Proteomes" id="UP000605201"/>
    </source>
</evidence>
<feature type="domain" description="Anti-sigma-28 factor FlgM C-terminal" evidence="9">
    <location>
        <begin position="50"/>
        <end position="102"/>
    </location>
</feature>
<comment type="similarity">
    <text evidence="1">Belongs to the FlgM family.</text>
</comment>
<name>A0A8J6TMI1_9BACT</name>
<protein>
    <recommendedName>
        <fullName evidence="2">Negative regulator of flagellin synthesis</fullName>
    </recommendedName>
    <alternativeName>
        <fullName evidence="8">Anti-sigma-28 factor</fullName>
    </alternativeName>
</protein>
<dbReference type="EMBL" id="JACNIG010000459">
    <property type="protein sequence ID" value="MBC8434554.1"/>
    <property type="molecule type" value="Genomic_DNA"/>
</dbReference>
<dbReference type="InterPro" id="IPR035890">
    <property type="entry name" value="Anti-sigma-28_factor_FlgM_sf"/>
</dbReference>
<evidence type="ECO:0000256" key="7">
    <source>
        <dbReference type="ARBA" id="ARBA00024739"/>
    </source>
</evidence>
<dbReference type="Proteomes" id="UP000605201">
    <property type="component" value="Unassembled WGS sequence"/>
</dbReference>
<keyword evidence="4" id="KW-1005">Bacterial flagellum biogenesis</keyword>
<accession>A0A8J6TMI1</accession>
<keyword evidence="3" id="KW-0678">Repressor</keyword>
<dbReference type="GO" id="GO:0044781">
    <property type="term" value="P:bacterial-type flagellum organization"/>
    <property type="evidence" value="ECO:0007669"/>
    <property type="project" value="UniProtKB-KW"/>
</dbReference>
<evidence type="ECO:0000256" key="2">
    <source>
        <dbReference type="ARBA" id="ARBA00017823"/>
    </source>
</evidence>
<evidence type="ECO:0000313" key="10">
    <source>
        <dbReference type="EMBL" id="MBC8434554.1"/>
    </source>
</evidence>
<keyword evidence="10" id="KW-0966">Cell projection</keyword>
<keyword evidence="5" id="KW-0805">Transcription regulation</keyword>
<reference evidence="10 11" key="1">
    <citation type="submission" date="2020-08" db="EMBL/GenBank/DDBJ databases">
        <title>Bridging the membrane lipid divide: bacteria of the FCB group superphylum have the potential to synthesize archaeal ether lipids.</title>
        <authorList>
            <person name="Villanueva L."/>
            <person name="Von Meijenfeldt F.A.B."/>
            <person name="Westbye A.B."/>
            <person name="Yadav S."/>
            <person name="Hopmans E.C."/>
            <person name="Dutilh B.E."/>
            <person name="Sinninghe Damste J.S."/>
        </authorList>
    </citation>
    <scope>NUCLEOTIDE SEQUENCE [LARGE SCALE GENOMIC DNA]</scope>
    <source>
        <strain evidence="10">NIOZ-UU17</strain>
    </source>
</reference>
<evidence type="ECO:0000256" key="3">
    <source>
        <dbReference type="ARBA" id="ARBA00022491"/>
    </source>
</evidence>
<evidence type="ECO:0000259" key="9">
    <source>
        <dbReference type="Pfam" id="PF04316"/>
    </source>
</evidence>
<dbReference type="NCBIfam" id="TIGR03824">
    <property type="entry name" value="FlgM_jcvi"/>
    <property type="match status" value="1"/>
</dbReference>
<evidence type="ECO:0000256" key="1">
    <source>
        <dbReference type="ARBA" id="ARBA00005322"/>
    </source>
</evidence>
<evidence type="ECO:0000256" key="8">
    <source>
        <dbReference type="ARBA" id="ARBA00030117"/>
    </source>
</evidence>
<sequence length="109" mass="12279">MNINNKIISYDISKQLPQSTQKATEQIEAKQSADLKKVEGTEQTAQDTIVNLSPALKEVQTIKEIIVAEPDVREDKVAELKERIESGRYEIDYPAVADKMVDSFIDEVL</sequence>
<keyword evidence="10" id="KW-0969">Cilium</keyword>
<dbReference type="SUPFAM" id="SSF101498">
    <property type="entry name" value="Anti-sigma factor FlgM"/>
    <property type="match status" value="1"/>
</dbReference>
<evidence type="ECO:0000256" key="5">
    <source>
        <dbReference type="ARBA" id="ARBA00023015"/>
    </source>
</evidence>
<comment type="function">
    <text evidence="7">Responsible for the coupling of flagellin expression to flagellar assembly by preventing expression of the flagellin genes when a component of the middle class of proteins is defective. It negatively regulates flagellar genes by inhibiting the activity of FliA by directly binding to FliA.</text>
</comment>